<dbReference type="Gene3D" id="3.40.50.12780">
    <property type="entry name" value="N-terminal domain of ligase-like"/>
    <property type="match status" value="1"/>
</dbReference>
<gene>
    <name evidence="3" type="ORF">GCM10009654_49560</name>
</gene>
<organism evidence="3 4">
    <name type="scientific">Streptomyces hebeiensis</name>
    <dbReference type="NCBI Taxonomy" id="229486"/>
    <lineage>
        <taxon>Bacteria</taxon>
        <taxon>Bacillati</taxon>
        <taxon>Actinomycetota</taxon>
        <taxon>Actinomycetes</taxon>
        <taxon>Kitasatosporales</taxon>
        <taxon>Streptomycetaceae</taxon>
        <taxon>Streptomyces</taxon>
    </lineage>
</organism>
<name>A0ABN1V067_9ACTN</name>
<reference evidence="3 4" key="1">
    <citation type="journal article" date="2019" name="Int. J. Syst. Evol. Microbiol.">
        <title>The Global Catalogue of Microorganisms (GCM) 10K type strain sequencing project: providing services to taxonomists for standard genome sequencing and annotation.</title>
        <authorList>
            <consortium name="The Broad Institute Genomics Platform"/>
            <consortium name="The Broad Institute Genome Sequencing Center for Infectious Disease"/>
            <person name="Wu L."/>
            <person name="Ma J."/>
        </authorList>
    </citation>
    <scope>NUCLEOTIDE SEQUENCE [LARGE SCALE GENOMIC DNA]</scope>
    <source>
        <strain evidence="3 4">JCM 12696</strain>
    </source>
</reference>
<evidence type="ECO:0000313" key="3">
    <source>
        <dbReference type="EMBL" id="GAA1186084.1"/>
    </source>
</evidence>
<sequence length="455" mass="49882">MNPTADVTARGTARPTSHPTARPLPELGQWASLDELYALQDRALPAALARARTSPFLAPRLRGLPASPAFADLARLPLTTKEDLRDAHPFGMLAVDRTELASYHESSGTSGTPTPSYFTDADWYDITTRFVRSAVALGAADTVMVRTPYAMLTTAHQAHQAARLRGATVVPADNRSLVTPYARVVRTLRDLAVTVAWCLPSEVLLWAAAARAAGLDPARDFPALRGFLVAGEPLTEARRTRLTELWGGVPVRQDYGSTETGSLAGECPEGRLHLWADRFVAEVYDPASGRRSRHGRGRLVLTTLFREAMPLVRYDLEDTVEVSPEECGCGWRLPVIRVLGRTAGGLPVAGTRVAPHDLERLVFELPARHGVLFWRARARTDLLEIEIEVTERHRAEATEALRTAARARLGVPCEVRGVPEGTVVPLDTLTRGHEFVKPKSLFGPGEDWDKALIYY</sequence>
<accession>A0ABN1V067</accession>
<dbReference type="InterPro" id="IPR042099">
    <property type="entry name" value="ANL_N_sf"/>
</dbReference>
<dbReference type="PANTHER" id="PTHR43845:SF1">
    <property type="entry name" value="BLR5969 PROTEIN"/>
    <property type="match status" value="1"/>
</dbReference>
<keyword evidence="4" id="KW-1185">Reference proteome</keyword>
<proteinExistence type="predicted"/>
<dbReference type="SUPFAM" id="SSF56801">
    <property type="entry name" value="Acetyl-CoA synthetase-like"/>
    <property type="match status" value="1"/>
</dbReference>
<dbReference type="RefSeq" id="WP_344280819.1">
    <property type="nucleotide sequence ID" value="NZ_BAAAKV010000050.1"/>
</dbReference>
<protein>
    <recommendedName>
        <fullName evidence="2">AMP-dependent synthetase/ligase domain-containing protein</fullName>
    </recommendedName>
</protein>
<dbReference type="Proteomes" id="UP001501371">
    <property type="component" value="Unassembled WGS sequence"/>
</dbReference>
<dbReference type="Pfam" id="PF00501">
    <property type="entry name" value="AMP-binding"/>
    <property type="match status" value="1"/>
</dbReference>
<evidence type="ECO:0000256" key="1">
    <source>
        <dbReference type="SAM" id="MobiDB-lite"/>
    </source>
</evidence>
<comment type="caution">
    <text evidence="3">The sequence shown here is derived from an EMBL/GenBank/DDBJ whole genome shotgun (WGS) entry which is preliminary data.</text>
</comment>
<evidence type="ECO:0000259" key="2">
    <source>
        <dbReference type="Pfam" id="PF00501"/>
    </source>
</evidence>
<feature type="region of interest" description="Disordered" evidence="1">
    <location>
        <begin position="1"/>
        <end position="25"/>
    </location>
</feature>
<evidence type="ECO:0000313" key="4">
    <source>
        <dbReference type="Proteomes" id="UP001501371"/>
    </source>
</evidence>
<feature type="domain" description="AMP-dependent synthetase/ligase" evidence="2">
    <location>
        <begin position="95"/>
        <end position="264"/>
    </location>
</feature>
<dbReference type="PANTHER" id="PTHR43845">
    <property type="entry name" value="BLR5969 PROTEIN"/>
    <property type="match status" value="1"/>
</dbReference>
<dbReference type="EMBL" id="BAAAKV010000050">
    <property type="protein sequence ID" value="GAA1186084.1"/>
    <property type="molecule type" value="Genomic_DNA"/>
</dbReference>
<dbReference type="InterPro" id="IPR000873">
    <property type="entry name" value="AMP-dep_synth/lig_dom"/>
</dbReference>